<feature type="domain" description="Glycosyl transferase family 1" evidence="2">
    <location>
        <begin position="186"/>
        <end position="314"/>
    </location>
</feature>
<dbReference type="RefSeq" id="WP_097586514.1">
    <property type="nucleotide sequence ID" value="NZ_NWTC01000001.1"/>
</dbReference>
<evidence type="ECO:0000259" key="3">
    <source>
        <dbReference type="Pfam" id="PF13439"/>
    </source>
</evidence>
<dbReference type="GO" id="GO:0016757">
    <property type="term" value="F:glycosyltransferase activity"/>
    <property type="evidence" value="ECO:0007669"/>
    <property type="project" value="InterPro"/>
</dbReference>
<feature type="compositionally biased region" description="Basic and acidic residues" evidence="1">
    <location>
        <begin position="374"/>
        <end position="386"/>
    </location>
</feature>
<dbReference type="Proteomes" id="UP000220353">
    <property type="component" value="Unassembled WGS sequence"/>
</dbReference>
<protein>
    <submittedName>
        <fullName evidence="4">Glycosyl transferase</fullName>
    </submittedName>
</protein>
<dbReference type="PANTHER" id="PTHR45947">
    <property type="entry name" value="SULFOQUINOVOSYL TRANSFERASE SQD2"/>
    <property type="match status" value="1"/>
</dbReference>
<dbReference type="EMBL" id="NWTC01000001">
    <property type="protein sequence ID" value="PDT50435.1"/>
    <property type="molecule type" value="Genomic_DNA"/>
</dbReference>
<dbReference type="InterPro" id="IPR001296">
    <property type="entry name" value="Glyco_trans_1"/>
</dbReference>
<sequence length="386" mass="43261">MRGGEKVVESLCEMFPEADIFTLVLDERRISKALKTHRIVTSFIQKIPGGRRFYRQLLPLMPFALEQFDLTGYDLIISSESGPAKGIVPGPGSVHICYCHSPMRYIWDHYHVYLHETGWVGRTAMAVFAPMLRAWDVTTASRVDHFVANSHHVAKRIQRFYGRGSTVINPPVAVEDFCATQPAGDFYLCAGHLVGYKRVDLAIETFNQMDRPLVVIGGGPQFKALQKIAGPKTKLMGAQEFPVLKDYMERCRALVFPGEEDFGIVPVEAMACGRPVIVFNRGGARETVSSDAVGVKFDIQSVESLVTAVRRFEAVEHTFDTLAIRKHAEKFNKSVFQTRLRALIDREMAAKGEAPARRRKSHSPTTASLPTWSRPKDALRPRAWGE</sequence>
<dbReference type="AlphaFoldDB" id="A0A2A6M705"/>
<proteinExistence type="predicted"/>
<comment type="caution">
    <text evidence="4">The sequence shown here is derived from an EMBL/GenBank/DDBJ whole genome shotgun (WGS) entry which is preliminary data.</text>
</comment>
<reference evidence="4 5" key="1">
    <citation type="submission" date="2017-09" db="EMBL/GenBank/DDBJ databases">
        <title>Comparative genomics of rhizobia isolated from Phaseolus vulgaris in China.</title>
        <authorList>
            <person name="Tong W."/>
        </authorList>
    </citation>
    <scope>NUCLEOTIDE SEQUENCE [LARGE SCALE GENOMIC DNA]</scope>
    <source>
        <strain evidence="4 5">PCH1</strain>
    </source>
</reference>
<feature type="region of interest" description="Disordered" evidence="1">
    <location>
        <begin position="350"/>
        <end position="386"/>
    </location>
</feature>
<evidence type="ECO:0000256" key="1">
    <source>
        <dbReference type="SAM" id="MobiDB-lite"/>
    </source>
</evidence>
<dbReference type="PANTHER" id="PTHR45947:SF3">
    <property type="entry name" value="SULFOQUINOVOSYL TRANSFERASE SQD2"/>
    <property type="match status" value="1"/>
</dbReference>
<evidence type="ECO:0000313" key="5">
    <source>
        <dbReference type="Proteomes" id="UP000220353"/>
    </source>
</evidence>
<organism evidence="4 5">
    <name type="scientific">Rhizobium fredii</name>
    <name type="common">Sinorhizobium fredii</name>
    <dbReference type="NCBI Taxonomy" id="380"/>
    <lineage>
        <taxon>Bacteria</taxon>
        <taxon>Pseudomonadati</taxon>
        <taxon>Pseudomonadota</taxon>
        <taxon>Alphaproteobacteria</taxon>
        <taxon>Hyphomicrobiales</taxon>
        <taxon>Rhizobiaceae</taxon>
        <taxon>Sinorhizobium/Ensifer group</taxon>
        <taxon>Sinorhizobium</taxon>
    </lineage>
</organism>
<name>A0A2A6M705_RHIFR</name>
<dbReference type="SUPFAM" id="SSF53756">
    <property type="entry name" value="UDP-Glycosyltransferase/glycogen phosphorylase"/>
    <property type="match status" value="1"/>
</dbReference>
<dbReference type="InterPro" id="IPR050194">
    <property type="entry name" value="Glycosyltransferase_grp1"/>
</dbReference>
<feature type="domain" description="Glycosyltransferase subfamily 4-like N-terminal" evidence="3">
    <location>
        <begin position="2"/>
        <end position="174"/>
    </location>
</feature>
<keyword evidence="4" id="KW-0808">Transferase</keyword>
<dbReference type="Gene3D" id="3.40.50.2000">
    <property type="entry name" value="Glycogen Phosphorylase B"/>
    <property type="match status" value="1"/>
</dbReference>
<dbReference type="Pfam" id="PF13439">
    <property type="entry name" value="Glyco_transf_4"/>
    <property type="match status" value="1"/>
</dbReference>
<dbReference type="InterPro" id="IPR028098">
    <property type="entry name" value="Glyco_trans_4-like_N"/>
</dbReference>
<gene>
    <name evidence="4" type="ORF">CO661_02080</name>
</gene>
<evidence type="ECO:0000259" key="2">
    <source>
        <dbReference type="Pfam" id="PF00534"/>
    </source>
</evidence>
<accession>A0A2A6M705</accession>
<dbReference type="Pfam" id="PF00534">
    <property type="entry name" value="Glycos_transf_1"/>
    <property type="match status" value="1"/>
</dbReference>
<evidence type="ECO:0000313" key="4">
    <source>
        <dbReference type="EMBL" id="PDT50435.1"/>
    </source>
</evidence>